<dbReference type="Pfam" id="PF08205">
    <property type="entry name" value="C2-set_2"/>
    <property type="match status" value="1"/>
</dbReference>
<dbReference type="SMART" id="SM00409">
    <property type="entry name" value="IG"/>
    <property type="match status" value="3"/>
</dbReference>
<dbReference type="InterPro" id="IPR003599">
    <property type="entry name" value="Ig_sub"/>
</dbReference>
<reference evidence="9" key="1">
    <citation type="submission" date="2020-11" db="EMBL/GenBank/DDBJ databases">
        <authorList>
            <person name="Tran Van P."/>
        </authorList>
    </citation>
    <scope>NUCLEOTIDE SEQUENCE</scope>
</reference>
<dbReference type="GO" id="GO:0016020">
    <property type="term" value="C:membrane"/>
    <property type="evidence" value="ECO:0007669"/>
    <property type="project" value="UniProtKB-SubCell"/>
</dbReference>
<keyword evidence="3" id="KW-0677">Repeat</keyword>
<dbReference type="PANTHER" id="PTHR23278">
    <property type="entry name" value="SIDESTEP PROTEIN"/>
    <property type="match status" value="1"/>
</dbReference>
<feature type="domain" description="Ig-like" evidence="8">
    <location>
        <begin position="235"/>
        <end position="392"/>
    </location>
</feature>
<evidence type="ECO:0000256" key="1">
    <source>
        <dbReference type="ARBA" id="ARBA00004167"/>
    </source>
</evidence>
<dbReference type="SUPFAM" id="SSF48726">
    <property type="entry name" value="Immunoglobulin"/>
    <property type="match status" value="5"/>
</dbReference>
<dbReference type="SMART" id="SM00408">
    <property type="entry name" value="IGc2"/>
    <property type="match status" value="2"/>
</dbReference>
<dbReference type="AlphaFoldDB" id="A0A7R9QCR5"/>
<dbReference type="PROSITE" id="PS50835">
    <property type="entry name" value="IG_LIKE"/>
    <property type="match status" value="3"/>
</dbReference>
<comment type="subcellular location">
    <subcellularLocation>
        <location evidence="1">Membrane</location>
        <topology evidence="1">Single-pass membrane protein</topology>
    </subcellularLocation>
</comment>
<accession>A0A7R9QCR5</accession>
<dbReference type="PANTHER" id="PTHR23278:SF19">
    <property type="entry name" value="OBSCURIN"/>
    <property type="match status" value="1"/>
</dbReference>
<dbReference type="InterPro" id="IPR013106">
    <property type="entry name" value="Ig_V-set"/>
</dbReference>
<protein>
    <recommendedName>
        <fullName evidence="8">Ig-like domain-containing protein</fullName>
    </recommendedName>
</protein>
<dbReference type="OrthoDB" id="6430706at2759"/>
<dbReference type="EMBL" id="OC915521">
    <property type="protein sequence ID" value="CAD7640818.1"/>
    <property type="molecule type" value="Genomic_DNA"/>
</dbReference>
<dbReference type="EMBL" id="CAJPVJ010000696">
    <property type="protein sequence ID" value="CAG2163184.1"/>
    <property type="molecule type" value="Genomic_DNA"/>
</dbReference>
<dbReference type="Gene3D" id="2.60.40.10">
    <property type="entry name" value="Immunoglobulins"/>
    <property type="match status" value="5"/>
</dbReference>
<keyword evidence="10" id="KW-1185">Reference proteome</keyword>
<dbReference type="InterPro" id="IPR007110">
    <property type="entry name" value="Ig-like_dom"/>
</dbReference>
<evidence type="ECO:0000259" key="8">
    <source>
        <dbReference type="PROSITE" id="PS50835"/>
    </source>
</evidence>
<sequence length="840" mass="93007">MGYGSEFDGGTGGKNFPAYSAVVGGVVALPCNVTPPSYDDGVSLVLWYRDDTANPIYSVDARTTHLDNAKHFSATEILGTRGVFNITYPMAYMRINPVKANDGGEYRCRVDFRRARTVNRILKLNVIVPVSKVVVFDDLGNRISDIAGPFNEDSSVNLTCDSEGGNPPPVVKWWRGSSIADESYFTTPKGLIRNVIQLPKLSRDDLMTVLTCQASNTNLTVPASQTIAIDLNLKPKEVRIITPAHNMSAGDRVELVCQSSGSRPPAKIQWSKGSTQMESSGESTSDDGSVTTNFLAFVPSVEDNGKRLSCSATNPQFPDFQLQDNWTLNANPPVTEIGWLYNEQPMSSEMRAGIQVRNNSLFIRNIGAKSHRGKYQCFAVNSQGKGESEVVNLKVQYPPICKSVQRVHYGVAKHEEARIECEVDADPHELVFHWAFNNSADENLDVISFVSEGKKSYATYTPRVDLDYGRLYCWAQNSAGRQREPCVFFVIEAGPPDPPDNCSVTNITIHSLTIECLPGYSGGLDQIFYLEVFSANPNRIYANMSSPEYPFFIAHGLPTGSAFRLVLYATNTKGKSRSIAMSGSTLLAAQWQSAEDNLTQNAEKIAINSINRSNHIKGSKAANRKLYTMDDNCPDIILSDMIINTKENNTIDGNHIKTTCFISDKTSSLIVPPPDSFHDKYDPNLYNNGVIDTTLTTTTTQDMSSPSPSTSTLTNSTDPLRLLCNIKHNHTINTNNRMTYTEIILPNDDHMDWEKKMIGMNNINEIHVDYRRQSQSPHVLISAKVDRNMGSISRRSDQTSDEDTISVVTSNTPPIMAMNAKNDSTTVQSISYDNYYDLFD</sequence>
<keyword evidence="6" id="KW-1015">Disulfide bond</keyword>
<name>A0A7R9QCR5_9ACAR</name>
<evidence type="ECO:0000256" key="7">
    <source>
        <dbReference type="SAM" id="MobiDB-lite"/>
    </source>
</evidence>
<keyword evidence="2" id="KW-0812">Transmembrane</keyword>
<organism evidence="9">
    <name type="scientific">Oppiella nova</name>
    <dbReference type="NCBI Taxonomy" id="334625"/>
    <lineage>
        <taxon>Eukaryota</taxon>
        <taxon>Metazoa</taxon>
        <taxon>Ecdysozoa</taxon>
        <taxon>Arthropoda</taxon>
        <taxon>Chelicerata</taxon>
        <taxon>Arachnida</taxon>
        <taxon>Acari</taxon>
        <taxon>Acariformes</taxon>
        <taxon>Sarcoptiformes</taxon>
        <taxon>Oribatida</taxon>
        <taxon>Brachypylina</taxon>
        <taxon>Oppioidea</taxon>
        <taxon>Oppiidae</taxon>
        <taxon>Oppiella</taxon>
    </lineage>
</organism>
<dbReference type="CDD" id="cd00096">
    <property type="entry name" value="Ig"/>
    <property type="match status" value="1"/>
</dbReference>
<dbReference type="Pfam" id="PF07679">
    <property type="entry name" value="I-set"/>
    <property type="match status" value="1"/>
</dbReference>
<dbReference type="InterPro" id="IPR036179">
    <property type="entry name" value="Ig-like_dom_sf"/>
</dbReference>
<evidence type="ECO:0000256" key="3">
    <source>
        <dbReference type="ARBA" id="ARBA00022737"/>
    </source>
</evidence>
<feature type="compositionally biased region" description="Low complexity" evidence="7">
    <location>
        <begin position="278"/>
        <end position="288"/>
    </location>
</feature>
<dbReference type="InterPro" id="IPR036116">
    <property type="entry name" value="FN3_sf"/>
</dbReference>
<evidence type="ECO:0000256" key="4">
    <source>
        <dbReference type="ARBA" id="ARBA00022989"/>
    </source>
</evidence>
<dbReference type="InterPro" id="IPR013162">
    <property type="entry name" value="CD80_C2-set"/>
</dbReference>
<feature type="domain" description="Ig-like" evidence="8">
    <location>
        <begin position="24"/>
        <end position="119"/>
    </location>
</feature>
<evidence type="ECO:0000256" key="5">
    <source>
        <dbReference type="ARBA" id="ARBA00023136"/>
    </source>
</evidence>
<keyword evidence="4" id="KW-1133">Transmembrane helix</keyword>
<dbReference type="InterPro" id="IPR013098">
    <property type="entry name" value="Ig_I-set"/>
</dbReference>
<dbReference type="InterPro" id="IPR003598">
    <property type="entry name" value="Ig_sub2"/>
</dbReference>
<dbReference type="SUPFAM" id="SSF49265">
    <property type="entry name" value="Fibronectin type III"/>
    <property type="match status" value="1"/>
</dbReference>
<evidence type="ECO:0000313" key="10">
    <source>
        <dbReference type="Proteomes" id="UP000728032"/>
    </source>
</evidence>
<evidence type="ECO:0000256" key="6">
    <source>
        <dbReference type="ARBA" id="ARBA00023157"/>
    </source>
</evidence>
<dbReference type="Proteomes" id="UP000728032">
    <property type="component" value="Unassembled WGS sequence"/>
</dbReference>
<dbReference type="InterPro" id="IPR013783">
    <property type="entry name" value="Ig-like_fold"/>
</dbReference>
<dbReference type="InterPro" id="IPR013151">
    <property type="entry name" value="Immunoglobulin_dom"/>
</dbReference>
<evidence type="ECO:0000256" key="2">
    <source>
        <dbReference type="ARBA" id="ARBA00022692"/>
    </source>
</evidence>
<keyword evidence="5" id="KW-0472">Membrane</keyword>
<dbReference type="Pfam" id="PF00047">
    <property type="entry name" value="ig"/>
    <property type="match status" value="1"/>
</dbReference>
<dbReference type="Pfam" id="PF07686">
    <property type="entry name" value="V-set"/>
    <property type="match status" value="1"/>
</dbReference>
<proteinExistence type="predicted"/>
<gene>
    <name evidence="9" type="ORF">ONB1V03_LOCUS2768</name>
</gene>
<feature type="region of interest" description="Disordered" evidence="7">
    <location>
        <begin position="259"/>
        <end position="288"/>
    </location>
</feature>
<feature type="domain" description="Ig-like" evidence="8">
    <location>
        <begin position="129"/>
        <end position="228"/>
    </location>
</feature>
<evidence type="ECO:0000313" key="9">
    <source>
        <dbReference type="EMBL" id="CAD7640818.1"/>
    </source>
</evidence>